<proteinExistence type="predicted"/>
<dbReference type="AlphaFoldDB" id="A0A8J2ZJM6"/>
<name>A0A8J2ZJM6_9RHOB</name>
<organism evidence="2 3">
    <name type="scientific">Salipiger pallidus</name>
    <dbReference type="NCBI Taxonomy" id="1775170"/>
    <lineage>
        <taxon>Bacteria</taxon>
        <taxon>Pseudomonadati</taxon>
        <taxon>Pseudomonadota</taxon>
        <taxon>Alphaproteobacteria</taxon>
        <taxon>Rhodobacterales</taxon>
        <taxon>Roseobacteraceae</taxon>
        <taxon>Salipiger</taxon>
    </lineage>
</organism>
<reference evidence="2" key="2">
    <citation type="submission" date="2020-09" db="EMBL/GenBank/DDBJ databases">
        <authorList>
            <person name="Sun Q."/>
            <person name="Zhou Y."/>
        </authorList>
    </citation>
    <scope>NUCLEOTIDE SEQUENCE</scope>
    <source>
        <strain evidence="2">CGMCC 1.15762</strain>
    </source>
</reference>
<comment type="caution">
    <text evidence="2">The sequence shown here is derived from an EMBL/GenBank/DDBJ whole genome shotgun (WGS) entry which is preliminary data.</text>
</comment>
<keyword evidence="3" id="KW-1185">Reference proteome</keyword>
<feature type="signal peptide" evidence="1">
    <location>
        <begin position="1"/>
        <end position="36"/>
    </location>
</feature>
<evidence type="ECO:0000313" key="2">
    <source>
        <dbReference type="EMBL" id="GGG71043.1"/>
    </source>
</evidence>
<keyword evidence="1" id="KW-0732">Signal</keyword>
<dbReference type="Proteomes" id="UP000617145">
    <property type="component" value="Unassembled WGS sequence"/>
</dbReference>
<accession>A0A8J2ZJM6</accession>
<reference evidence="2" key="1">
    <citation type="journal article" date="2014" name="Int. J. Syst. Evol. Microbiol.">
        <title>Complete genome sequence of Corynebacterium casei LMG S-19264T (=DSM 44701T), isolated from a smear-ripened cheese.</title>
        <authorList>
            <consortium name="US DOE Joint Genome Institute (JGI-PGF)"/>
            <person name="Walter F."/>
            <person name="Albersmeier A."/>
            <person name="Kalinowski J."/>
            <person name="Ruckert C."/>
        </authorList>
    </citation>
    <scope>NUCLEOTIDE SEQUENCE</scope>
    <source>
        <strain evidence="2">CGMCC 1.15762</strain>
    </source>
</reference>
<protein>
    <submittedName>
        <fullName evidence="2">Uncharacterized protein</fullName>
    </submittedName>
</protein>
<dbReference type="EMBL" id="BMJV01000003">
    <property type="protein sequence ID" value="GGG71043.1"/>
    <property type="molecule type" value="Genomic_DNA"/>
</dbReference>
<evidence type="ECO:0000256" key="1">
    <source>
        <dbReference type="SAM" id="SignalP"/>
    </source>
</evidence>
<sequence length="108" mass="11392">MSRRLYSSLRNLSPPGPAMKPLLAALFTLAATAASAQSLYVPVIHVLQGDGSYKEQPLKGAEAGLPLSDCKQRAEDWRGKNGAAITLAEETSGSGGRYGTISVTCELR</sequence>
<gene>
    <name evidence="2" type="ORF">GCM10011415_18540</name>
</gene>
<evidence type="ECO:0000313" key="3">
    <source>
        <dbReference type="Proteomes" id="UP000617145"/>
    </source>
</evidence>
<feature type="chain" id="PRO_5035284136" evidence="1">
    <location>
        <begin position="37"/>
        <end position="108"/>
    </location>
</feature>